<organism evidence="1 2">
    <name type="scientific">Psychroflexus salinarum</name>
    <dbReference type="NCBI Taxonomy" id="546024"/>
    <lineage>
        <taxon>Bacteria</taxon>
        <taxon>Pseudomonadati</taxon>
        <taxon>Bacteroidota</taxon>
        <taxon>Flavobacteriia</taxon>
        <taxon>Flavobacteriales</taxon>
        <taxon>Flavobacteriaceae</taxon>
        <taxon>Psychroflexus</taxon>
    </lineage>
</organism>
<dbReference type="Pfam" id="PF20420">
    <property type="entry name" value="DUF6702"/>
    <property type="match status" value="1"/>
</dbReference>
<keyword evidence="2" id="KW-1185">Reference proteome</keyword>
<name>A0ABW3GWP2_9FLAO</name>
<evidence type="ECO:0000313" key="1">
    <source>
        <dbReference type="EMBL" id="MFD0932802.1"/>
    </source>
</evidence>
<proteinExistence type="predicted"/>
<dbReference type="Proteomes" id="UP001597049">
    <property type="component" value="Unassembled WGS sequence"/>
</dbReference>
<protein>
    <submittedName>
        <fullName evidence="1">DUF6702 family protein</fullName>
    </submittedName>
</protein>
<accession>A0ABW3GWP2</accession>
<gene>
    <name evidence="1" type="ORF">ACFQ0R_09375</name>
</gene>
<sequence>MKFFGVLLIWLSFASATNTYHEFYLSVTDVTYVKSEKSLQIISRVFTDDFEDVINKRYDKDFKLIPNLEVEGIDFYIEKYIRDKFILETKKGVLSYKYLGRKYEDDMIYLFLEAENLENLEALTIENSVLTDLYLEQKNMIHYKSDNFKKSFILEKDISKKTILHN</sequence>
<evidence type="ECO:0000313" key="2">
    <source>
        <dbReference type="Proteomes" id="UP001597049"/>
    </source>
</evidence>
<reference evidence="2" key="1">
    <citation type="journal article" date="2019" name="Int. J. Syst. Evol. Microbiol.">
        <title>The Global Catalogue of Microorganisms (GCM) 10K type strain sequencing project: providing services to taxonomists for standard genome sequencing and annotation.</title>
        <authorList>
            <consortium name="The Broad Institute Genomics Platform"/>
            <consortium name="The Broad Institute Genome Sequencing Center for Infectious Disease"/>
            <person name="Wu L."/>
            <person name="Ma J."/>
        </authorList>
    </citation>
    <scope>NUCLEOTIDE SEQUENCE [LARGE SCALE GENOMIC DNA]</scope>
    <source>
        <strain evidence="2">CCUG 56752</strain>
    </source>
</reference>
<comment type="caution">
    <text evidence="1">The sequence shown here is derived from an EMBL/GenBank/DDBJ whole genome shotgun (WGS) entry which is preliminary data.</text>
</comment>
<dbReference type="RefSeq" id="WP_379658111.1">
    <property type="nucleotide sequence ID" value="NZ_JBHTIV010000010.1"/>
</dbReference>
<dbReference type="EMBL" id="JBHTIV010000010">
    <property type="protein sequence ID" value="MFD0932802.1"/>
    <property type="molecule type" value="Genomic_DNA"/>
</dbReference>
<dbReference type="InterPro" id="IPR046525">
    <property type="entry name" value="DUF6702"/>
</dbReference>